<feature type="region of interest" description="Disordered" evidence="1">
    <location>
        <begin position="62"/>
        <end position="81"/>
    </location>
</feature>
<dbReference type="EMBL" id="JAUSVS010000001">
    <property type="protein sequence ID" value="MDQ0462608.1"/>
    <property type="molecule type" value="Genomic_DNA"/>
</dbReference>
<evidence type="ECO:0000313" key="2">
    <source>
        <dbReference type="EMBL" id="MDQ0462608.1"/>
    </source>
</evidence>
<evidence type="ECO:0000313" key="3">
    <source>
        <dbReference type="Proteomes" id="UP001228905"/>
    </source>
</evidence>
<proteinExistence type="predicted"/>
<dbReference type="RefSeq" id="WP_307345154.1">
    <property type="nucleotide sequence ID" value="NZ_JAUSVS010000001.1"/>
</dbReference>
<dbReference type="Proteomes" id="UP001228905">
    <property type="component" value="Unassembled WGS sequence"/>
</dbReference>
<protein>
    <submittedName>
        <fullName evidence="2">Uncharacterized protein</fullName>
    </submittedName>
</protein>
<organism evidence="2 3">
    <name type="scientific">Caulobacter ginsengisoli</name>
    <dbReference type="NCBI Taxonomy" id="400775"/>
    <lineage>
        <taxon>Bacteria</taxon>
        <taxon>Pseudomonadati</taxon>
        <taxon>Pseudomonadota</taxon>
        <taxon>Alphaproteobacteria</taxon>
        <taxon>Caulobacterales</taxon>
        <taxon>Caulobacteraceae</taxon>
        <taxon>Caulobacter</taxon>
    </lineage>
</organism>
<comment type="caution">
    <text evidence="2">The sequence shown here is derived from an EMBL/GenBank/DDBJ whole genome shotgun (WGS) entry which is preliminary data.</text>
</comment>
<gene>
    <name evidence="2" type="ORF">QO010_000356</name>
</gene>
<sequence length="81" mass="8602">MRELLTQAHAQLTHALSLVEAARQAHSPERAGNLAHDADLQCLEAANTLSAAFGAAAEMQLQALPPPPTATTPRYPDAHPR</sequence>
<name>A0ABU0IKS1_9CAUL</name>
<evidence type="ECO:0000256" key="1">
    <source>
        <dbReference type="SAM" id="MobiDB-lite"/>
    </source>
</evidence>
<keyword evidence="3" id="KW-1185">Reference proteome</keyword>
<accession>A0ABU0IKS1</accession>
<reference evidence="2 3" key="1">
    <citation type="submission" date="2023-07" db="EMBL/GenBank/DDBJ databases">
        <title>Genomic Encyclopedia of Type Strains, Phase IV (KMG-IV): sequencing the most valuable type-strain genomes for metagenomic binning, comparative biology and taxonomic classification.</title>
        <authorList>
            <person name="Goeker M."/>
        </authorList>
    </citation>
    <scope>NUCLEOTIDE SEQUENCE [LARGE SCALE GENOMIC DNA]</scope>
    <source>
        <strain evidence="2 3">DSM 18695</strain>
    </source>
</reference>